<organism evidence="9 10">
    <name type="scientific">Hibiscus sabdariffa</name>
    <name type="common">roselle</name>
    <dbReference type="NCBI Taxonomy" id="183260"/>
    <lineage>
        <taxon>Eukaryota</taxon>
        <taxon>Viridiplantae</taxon>
        <taxon>Streptophyta</taxon>
        <taxon>Embryophyta</taxon>
        <taxon>Tracheophyta</taxon>
        <taxon>Spermatophyta</taxon>
        <taxon>Magnoliopsida</taxon>
        <taxon>eudicotyledons</taxon>
        <taxon>Gunneridae</taxon>
        <taxon>Pentapetalae</taxon>
        <taxon>rosids</taxon>
        <taxon>malvids</taxon>
        <taxon>Malvales</taxon>
        <taxon>Malvaceae</taxon>
        <taxon>Malvoideae</taxon>
        <taxon>Hibiscus</taxon>
    </lineage>
</organism>
<evidence type="ECO:0000256" key="3">
    <source>
        <dbReference type="ARBA" id="ARBA00022617"/>
    </source>
</evidence>
<evidence type="ECO:0000256" key="1">
    <source>
        <dbReference type="ARBA" id="ARBA00001971"/>
    </source>
</evidence>
<evidence type="ECO:0000313" key="9">
    <source>
        <dbReference type="EMBL" id="KAK8503178.1"/>
    </source>
</evidence>
<keyword evidence="3 8" id="KW-0349">Heme</keyword>
<dbReference type="InterPro" id="IPR001128">
    <property type="entry name" value="Cyt_P450"/>
</dbReference>
<dbReference type="CDD" id="cd20618">
    <property type="entry name" value="CYP71_clan"/>
    <property type="match status" value="1"/>
</dbReference>
<keyword evidence="6 8" id="KW-0408">Iron</keyword>
<dbReference type="EMBL" id="JBBPBM010000154">
    <property type="protein sequence ID" value="KAK8503178.1"/>
    <property type="molecule type" value="Genomic_DNA"/>
</dbReference>
<dbReference type="PRINTS" id="PR00463">
    <property type="entry name" value="EP450I"/>
</dbReference>
<protein>
    <recommendedName>
        <fullName evidence="11">Cytochrome P450</fullName>
    </recommendedName>
</protein>
<dbReference type="InterPro" id="IPR017972">
    <property type="entry name" value="Cyt_P450_CS"/>
</dbReference>
<dbReference type="PANTHER" id="PTHR47944">
    <property type="entry name" value="CYTOCHROME P450 98A9"/>
    <property type="match status" value="1"/>
</dbReference>
<evidence type="ECO:0000313" key="10">
    <source>
        <dbReference type="Proteomes" id="UP001472677"/>
    </source>
</evidence>
<dbReference type="InterPro" id="IPR002401">
    <property type="entry name" value="Cyt_P450_E_grp-I"/>
</dbReference>
<evidence type="ECO:0000256" key="5">
    <source>
        <dbReference type="ARBA" id="ARBA00023002"/>
    </source>
</evidence>
<accession>A0ABR2B898</accession>
<dbReference type="Pfam" id="PF00067">
    <property type="entry name" value="p450"/>
    <property type="match status" value="1"/>
</dbReference>
<dbReference type="Proteomes" id="UP001472677">
    <property type="component" value="Unassembled WGS sequence"/>
</dbReference>
<keyword evidence="5 8" id="KW-0560">Oxidoreductase</keyword>
<reference evidence="9 10" key="1">
    <citation type="journal article" date="2024" name="G3 (Bethesda)">
        <title>Genome assembly of Hibiscus sabdariffa L. provides insights into metabolisms of medicinal natural products.</title>
        <authorList>
            <person name="Kim T."/>
        </authorList>
    </citation>
    <scope>NUCLEOTIDE SEQUENCE [LARGE SCALE GENOMIC DNA]</scope>
    <source>
        <strain evidence="9">TK-2024</strain>
        <tissue evidence="9">Old leaves</tissue>
    </source>
</reference>
<evidence type="ECO:0008006" key="11">
    <source>
        <dbReference type="Google" id="ProtNLM"/>
    </source>
</evidence>
<gene>
    <name evidence="9" type="ORF">V6N12_067565</name>
</gene>
<evidence type="ECO:0000256" key="2">
    <source>
        <dbReference type="ARBA" id="ARBA00010617"/>
    </source>
</evidence>
<dbReference type="PROSITE" id="PS00086">
    <property type="entry name" value="CYTOCHROME_P450"/>
    <property type="match status" value="1"/>
</dbReference>
<comment type="similarity">
    <text evidence="2 8">Belongs to the cytochrome P450 family.</text>
</comment>
<dbReference type="Gene3D" id="1.10.630.10">
    <property type="entry name" value="Cytochrome P450"/>
    <property type="match status" value="1"/>
</dbReference>
<dbReference type="PANTHER" id="PTHR47944:SF5">
    <property type="entry name" value="CYTOCHROME P450 71A1-LIKE"/>
    <property type="match status" value="1"/>
</dbReference>
<comment type="cofactor">
    <cofactor evidence="1">
        <name>heme</name>
        <dbReference type="ChEBI" id="CHEBI:30413"/>
    </cofactor>
</comment>
<keyword evidence="7 8" id="KW-0503">Monooxygenase</keyword>
<proteinExistence type="inferred from homology"/>
<comment type="caution">
    <text evidence="9">The sequence shown here is derived from an EMBL/GenBank/DDBJ whole genome shotgun (WGS) entry which is preliminary data.</text>
</comment>
<dbReference type="SUPFAM" id="SSF48264">
    <property type="entry name" value="Cytochrome P450"/>
    <property type="match status" value="1"/>
</dbReference>
<dbReference type="PRINTS" id="PR00385">
    <property type="entry name" value="P450"/>
</dbReference>
<evidence type="ECO:0000256" key="7">
    <source>
        <dbReference type="ARBA" id="ARBA00023033"/>
    </source>
</evidence>
<keyword evidence="4 8" id="KW-0479">Metal-binding</keyword>
<name>A0ABR2B898_9ROSI</name>
<sequence>MFSAKRIESFEYIRVEEMHTFVSRLFGLSGKPVVLVKQLTHLTLTIMIRMVLGNKYFGVSGDDRLGSDSKMSVQELQEMIDEFYGYVKRMKALKKKLDQFHDHVLDEHKRRKEELDKDFVAQGFVDLLLQLADDPDPDVKLTSDAVRGFTQDLISGGTDSSARTVEWAISELIKEPQLIRQATEELDKVVGKERWVEETDIPRLPFLEAIMKETMRIHPVGVLLAPRLAMQDCNVAGYDIRKGTRVFVNIWSMGRDPYLWERPEEFHPERFVGSNINVKGTDFELLPFGAGRRMCPGYSLGLKMIQLSLANLLHGFNWKLPDSTKAEDLSMEEAFGMITPRKFPLVAVMEPRLPHHLYKL</sequence>
<evidence type="ECO:0000256" key="8">
    <source>
        <dbReference type="RuleBase" id="RU000461"/>
    </source>
</evidence>
<keyword evidence="10" id="KW-1185">Reference proteome</keyword>
<evidence type="ECO:0000256" key="6">
    <source>
        <dbReference type="ARBA" id="ARBA00023004"/>
    </source>
</evidence>
<dbReference type="InterPro" id="IPR036396">
    <property type="entry name" value="Cyt_P450_sf"/>
</dbReference>
<evidence type="ECO:0000256" key="4">
    <source>
        <dbReference type="ARBA" id="ARBA00022723"/>
    </source>
</evidence>